<gene>
    <name evidence="3" type="ORF">SAMN06265373_10175</name>
</gene>
<evidence type="ECO:0000313" key="4">
    <source>
        <dbReference type="Proteomes" id="UP001157961"/>
    </source>
</evidence>
<dbReference type="EMBL" id="FXTY01000001">
    <property type="protein sequence ID" value="SMP01020.1"/>
    <property type="molecule type" value="Genomic_DNA"/>
</dbReference>
<accession>A0ABY1N5T6</accession>
<dbReference type="Gene3D" id="2.50.20.10">
    <property type="entry name" value="Lipoprotein localisation LolA/LolB/LppX"/>
    <property type="match status" value="1"/>
</dbReference>
<feature type="signal peptide" evidence="2">
    <location>
        <begin position="1"/>
        <end position="23"/>
    </location>
</feature>
<evidence type="ECO:0000313" key="3">
    <source>
        <dbReference type="EMBL" id="SMP01020.1"/>
    </source>
</evidence>
<dbReference type="Proteomes" id="UP001157961">
    <property type="component" value="Unassembled WGS sequence"/>
</dbReference>
<feature type="chain" id="PRO_5045542140" evidence="2">
    <location>
        <begin position="24"/>
        <end position="201"/>
    </location>
</feature>
<dbReference type="SUPFAM" id="SSF89392">
    <property type="entry name" value="Prokaryotic lipoproteins and lipoprotein localization factors"/>
    <property type="match status" value="1"/>
</dbReference>
<protein>
    <submittedName>
        <fullName evidence="3">Outer membrane lipoprotein-sorting protein</fullName>
    </submittedName>
</protein>
<reference evidence="3 4" key="1">
    <citation type="submission" date="2017-05" db="EMBL/GenBank/DDBJ databases">
        <authorList>
            <person name="Varghese N."/>
            <person name="Submissions S."/>
        </authorList>
    </citation>
    <scope>NUCLEOTIDE SEQUENCE [LARGE SCALE GENOMIC DNA]</scope>
    <source>
        <strain evidence="3 4">DSM 29734</strain>
    </source>
</reference>
<dbReference type="CDD" id="cd16325">
    <property type="entry name" value="LolA"/>
    <property type="match status" value="1"/>
</dbReference>
<evidence type="ECO:0000256" key="1">
    <source>
        <dbReference type="ARBA" id="ARBA00022729"/>
    </source>
</evidence>
<evidence type="ECO:0000256" key="2">
    <source>
        <dbReference type="SAM" id="SignalP"/>
    </source>
</evidence>
<organism evidence="3 4">
    <name type="scientific">Shimia sagamensis</name>
    <dbReference type="NCBI Taxonomy" id="1566352"/>
    <lineage>
        <taxon>Bacteria</taxon>
        <taxon>Pseudomonadati</taxon>
        <taxon>Pseudomonadota</taxon>
        <taxon>Alphaproteobacteria</taxon>
        <taxon>Rhodobacterales</taxon>
        <taxon>Roseobacteraceae</taxon>
    </lineage>
</organism>
<dbReference type="PANTHER" id="PTHR35869">
    <property type="entry name" value="OUTER-MEMBRANE LIPOPROTEIN CARRIER PROTEIN"/>
    <property type="match status" value="1"/>
</dbReference>
<sequence length="201" mass="21873">MTILKTLASAAVLSLATAVPAMAEKLSLSQISSYFNTLKTVKSDFMQISDDGSVQTGTLFIQRPGKMRFEYDPPQKALVLASNNAVAIFDNRAKGAPETYPLGRTPLSIILARKVNLQSANAVVGHSYDGKHTIVTAQDPKNPDIGRIQMKFSASPVTLDEWVIQDAHGGSTTIRLGDTKTGMTYPRALFDIDTERSKRSR</sequence>
<proteinExistence type="predicted"/>
<comment type="caution">
    <text evidence="3">The sequence shown here is derived from an EMBL/GenBank/DDBJ whole genome shotgun (WGS) entry which is preliminary data.</text>
</comment>
<keyword evidence="1 2" id="KW-0732">Signal</keyword>
<keyword evidence="3" id="KW-0449">Lipoprotein</keyword>
<keyword evidence="4" id="KW-1185">Reference proteome</keyword>
<dbReference type="PANTHER" id="PTHR35869:SF1">
    <property type="entry name" value="OUTER-MEMBRANE LIPOPROTEIN CARRIER PROTEIN"/>
    <property type="match status" value="1"/>
</dbReference>
<dbReference type="InterPro" id="IPR029046">
    <property type="entry name" value="LolA/LolB/LppX"/>
</dbReference>
<dbReference type="RefSeq" id="WP_283423964.1">
    <property type="nucleotide sequence ID" value="NZ_FXTY01000001.1"/>
</dbReference>
<name>A0ABY1N5T6_9RHOB</name>
<dbReference type="Pfam" id="PF03548">
    <property type="entry name" value="LolA"/>
    <property type="match status" value="1"/>
</dbReference>
<dbReference type="InterPro" id="IPR004564">
    <property type="entry name" value="OM_lipoprot_carrier_LolA-like"/>
</dbReference>